<dbReference type="AlphaFoldDB" id="A0A8H3UXE3"/>
<dbReference type="Proteomes" id="UP000433883">
    <property type="component" value="Unassembled WGS sequence"/>
</dbReference>
<name>A0A8H3UXE3_VENIN</name>
<proteinExistence type="predicted"/>
<reference evidence="1 2" key="1">
    <citation type="submission" date="2019-11" db="EMBL/GenBank/DDBJ databases">
        <title>Venturia inaequalis Genome Resource.</title>
        <authorList>
            <person name="Lichtner F.J."/>
        </authorList>
    </citation>
    <scope>NUCLEOTIDE SEQUENCE [LARGE SCALE GENOMIC DNA]</scope>
    <source>
        <strain evidence="1">Bline_iso_100314</strain>
    </source>
</reference>
<organism evidence="1 2">
    <name type="scientific">Venturia inaequalis</name>
    <name type="common">Apple scab fungus</name>
    <dbReference type="NCBI Taxonomy" id="5025"/>
    <lineage>
        <taxon>Eukaryota</taxon>
        <taxon>Fungi</taxon>
        <taxon>Dikarya</taxon>
        <taxon>Ascomycota</taxon>
        <taxon>Pezizomycotina</taxon>
        <taxon>Dothideomycetes</taxon>
        <taxon>Pleosporomycetidae</taxon>
        <taxon>Venturiales</taxon>
        <taxon>Venturiaceae</taxon>
        <taxon>Venturia</taxon>
    </lineage>
</organism>
<comment type="caution">
    <text evidence="1">The sequence shown here is derived from an EMBL/GenBank/DDBJ whole genome shotgun (WGS) entry which is preliminary data.</text>
</comment>
<evidence type="ECO:0000313" key="2">
    <source>
        <dbReference type="Proteomes" id="UP000433883"/>
    </source>
</evidence>
<accession>A0A8H3UXE3</accession>
<sequence length="311" mass="35130">MFRVFSSQYHSDSQRQHAFDLETPERRPSEPSFAIMLLPCSLLSLALLPISLVQAASNLTPDYEVKILMDPSVVLGTDKKLNPTVLSTFAMPTSVTKLNVLFLDTDNKTIYGSGWSPRIRKMEGDNIFELTYKKRYDITNGDIDAALTQANKNGFDSADTIFEAQVEWGYQKQTLSISRERTANNTGYAEMQLPILSTGQRLMIKNAPDKFNNWNYKNWGTDQLSISRIYGSILAKRSIGTWSGINKFYIEVWPIKDAAGTGTEYIVEASFKVKDRSTASSKHDELISFLKGKGWLKAQDSLKTSLIMQRY</sequence>
<dbReference type="EMBL" id="WNWQ01000112">
    <property type="protein sequence ID" value="KAE9978434.1"/>
    <property type="molecule type" value="Genomic_DNA"/>
</dbReference>
<gene>
    <name evidence="1" type="ORF">BLS_000651</name>
</gene>
<evidence type="ECO:0000313" key="1">
    <source>
        <dbReference type="EMBL" id="KAE9978434.1"/>
    </source>
</evidence>
<protein>
    <submittedName>
        <fullName evidence="1">Uncharacterized protein</fullName>
    </submittedName>
</protein>